<evidence type="ECO:0000256" key="1">
    <source>
        <dbReference type="SAM" id="MobiDB-lite"/>
    </source>
</evidence>
<organism evidence="4 5">
    <name type="scientific">Wenjunlia vitaminophila</name>
    <name type="common">Streptomyces vitaminophilus</name>
    <dbReference type="NCBI Taxonomy" id="76728"/>
    <lineage>
        <taxon>Bacteria</taxon>
        <taxon>Bacillati</taxon>
        <taxon>Actinomycetota</taxon>
        <taxon>Actinomycetes</taxon>
        <taxon>Kitasatosporales</taxon>
        <taxon>Streptomycetaceae</taxon>
        <taxon>Wenjunlia</taxon>
    </lineage>
</organism>
<dbReference type="Proteomes" id="UP000050867">
    <property type="component" value="Unassembled WGS sequence"/>
</dbReference>
<keyword evidence="2" id="KW-0472">Membrane</keyword>
<feature type="region of interest" description="Disordered" evidence="1">
    <location>
        <begin position="1"/>
        <end position="38"/>
    </location>
</feature>
<reference evidence="4 5" key="1">
    <citation type="submission" date="2015-10" db="EMBL/GenBank/DDBJ databases">
        <title>Draft genome sequence of pyrrolomycin-producing Streptomyces vitaminophilus.</title>
        <authorList>
            <person name="Graham D.E."/>
            <person name="Mahan K.M."/>
            <person name="Klingeman D.M."/>
            <person name="Hettich R.L."/>
            <person name="Parry R.J."/>
        </authorList>
    </citation>
    <scope>NUCLEOTIDE SEQUENCE [LARGE SCALE GENOMIC DNA]</scope>
    <source>
        <strain evidence="4 5">ATCC 31673</strain>
    </source>
</reference>
<accession>A0A0T6LN69</accession>
<feature type="region of interest" description="Disordered" evidence="1">
    <location>
        <begin position="154"/>
        <end position="211"/>
    </location>
</feature>
<feature type="compositionally biased region" description="Basic and acidic residues" evidence="1">
    <location>
        <begin position="164"/>
        <end position="179"/>
    </location>
</feature>
<dbReference type="eggNOG" id="COG3409">
    <property type="taxonomic scope" value="Bacteria"/>
</dbReference>
<feature type="compositionally biased region" description="Low complexity" evidence="1">
    <location>
        <begin position="185"/>
        <end position="201"/>
    </location>
</feature>
<feature type="domain" description="Peptidoglycan binding-like" evidence="3">
    <location>
        <begin position="215"/>
        <end position="263"/>
    </location>
</feature>
<gene>
    <name evidence="4" type="ORF">AQ490_06415</name>
</gene>
<dbReference type="OrthoDB" id="3268648at2"/>
<name>A0A0T6LN69_WENVI</name>
<protein>
    <submittedName>
        <fullName evidence="4">Peptidoglycan-binding protein</fullName>
    </submittedName>
</protein>
<evidence type="ECO:0000259" key="3">
    <source>
        <dbReference type="Pfam" id="PF01471"/>
    </source>
</evidence>
<dbReference type="AlphaFoldDB" id="A0A0T6LN69"/>
<dbReference type="RefSeq" id="WP_018384042.1">
    <property type="nucleotide sequence ID" value="NZ_LLZU01000036.1"/>
</dbReference>
<dbReference type="Pfam" id="PF01471">
    <property type="entry name" value="PG_binding_1"/>
    <property type="match status" value="1"/>
</dbReference>
<feature type="compositionally biased region" description="Gly residues" evidence="1">
    <location>
        <begin position="345"/>
        <end position="356"/>
    </location>
</feature>
<comment type="caution">
    <text evidence="4">The sequence shown here is derived from an EMBL/GenBank/DDBJ whole genome shotgun (WGS) entry which is preliminary data.</text>
</comment>
<feature type="region of interest" description="Disordered" evidence="1">
    <location>
        <begin position="337"/>
        <end position="357"/>
    </location>
</feature>
<dbReference type="InterPro" id="IPR036366">
    <property type="entry name" value="PGBDSf"/>
</dbReference>
<keyword evidence="2" id="KW-1133">Transmembrane helix</keyword>
<dbReference type="Gene3D" id="1.10.101.10">
    <property type="entry name" value="PGBD-like superfamily/PGBD"/>
    <property type="match status" value="1"/>
</dbReference>
<evidence type="ECO:0000313" key="5">
    <source>
        <dbReference type="Proteomes" id="UP000050867"/>
    </source>
</evidence>
<feature type="transmembrane region" description="Helical" evidence="2">
    <location>
        <begin position="43"/>
        <end position="63"/>
    </location>
</feature>
<dbReference type="STRING" id="76728.AQ490_06415"/>
<dbReference type="EMBL" id="LLZU01000036">
    <property type="protein sequence ID" value="KRV47527.1"/>
    <property type="molecule type" value="Genomic_DNA"/>
</dbReference>
<sequence length="456" mass="46370">MDDVRDTGGKHAPDGNDPGGEPGRRDRGRRAGRGVGRPGRGRALVWAGVLLVAGVSAVGALGLGGGDADTGGADQGRSSQVVRVSRGTLTDQTEIDGQLGHGPQVPFQIRAEGTVTWLPESDATLRRGDAVLRVNDRPVVLLYGSLPMYRDLTLSGPADPADGSDGRPDDGADDGKGSEDGEGSDSGAEGSDGTGSEAAADTAGAGSQREAAVSGMDVRQFETNLSALGYSGFTVDDEYTALTADAVRRWQEDLGLPETGEVGIGDVVYAPGPVRIATTGVRVGADASGEPVSYTSTSRMVTVEAPAADTDWARRGTEVTVELPGGHTVQGEVARVGKEASAPEGPGGAEGGGEGGAAQTATVSVLITFADQQSLGRLESGPVTVRYVVGERKDVLTVPVSALVALAEGGHGLELVEGDSEGPGRFLPVRTGLFANGQVEVSGPGVREGMKVRIPK</sequence>
<keyword evidence="2" id="KW-0812">Transmembrane</keyword>
<proteinExistence type="predicted"/>
<dbReference type="InterPro" id="IPR036365">
    <property type="entry name" value="PGBD-like_sf"/>
</dbReference>
<dbReference type="SUPFAM" id="SSF47090">
    <property type="entry name" value="PGBD-like"/>
    <property type="match status" value="1"/>
</dbReference>
<evidence type="ECO:0000256" key="2">
    <source>
        <dbReference type="SAM" id="Phobius"/>
    </source>
</evidence>
<keyword evidence="5" id="KW-1185">Reference proteome</keyword>
<dbReference type="InterPro" id="IPR002477">
    <property type="entry name" value="Peptidoglycan-bd-like"/>
</dbReference>
<feature type="compositionally biased region" description="Basic and acidic residues" evidence="1">
    <location>
        <begin position="1"/>
        <end position="14"/>
    </location>
</feature>
<evidence type="ECO:0000313" key="4">
    <source>
        <dbReference type="EMBL" id="KRV47527.1"/>
    </source>
</evidence>